<evidence type="ECO:0000313" key="2">
    <source>
        <dbReference type="EMBL" id="KAF5371840.1"/>
    </source>
</evidence>
<evidence type="ECO:0000313" key="3">
    <source>
        <dbReference type="Proteomes" id="UP000565441"/>
    </source>
</evidence>
<accession>A0A8H5LVS5</accession>
<dbReference type="Proteomes" id="UP000565441">
    <property type="component" value="Unassembled WGS sequence"/>
</dbReference>
<feature type="compositionally biased region" description="Basic and acidic residues" evidence="1">
    <location>
        <begin position="78"/>
        <end position="87"/>
    </location>
</feature>
<feature type="region of interest" description="Disordered" evidence="1">
    <location>
        <begin position="63"/>
        <end position="87"/>
    </location>
</feature>
<organism evidence="2 3">
    <name type="scientific">Tricholomella constricta</name>
    <dbReference type="NCBI Taxonomy" id="117010"/>
    <lineage>
        <taxon>Eukaryota</taxon>
        <taxon>Fungi</taxon>
        <taxon>Dikarya</taxon>
        <taxon>Basidiomycota</taxon>
        <taxon>Agaricomycotina</taxon>
        <taxon>Agaricomycetes</taxon>
        <taxon>Agaricomycetidae</taxon>
        <taxon>Agaricales</taxon>
        <taxon>Tricholomatineae</taxon>
        <taxon>Lyophyllaceae</taxon>
        <taxon>Tricholomella</taxon>
    </lineage>
</organism>
<name>A0A8H5LVS5_9AGAR</name>
<evidence type="ECO:0000256" key="1">
    <source>
        <dbReference type="SAM" id="MobiDB-lite"/>
    </source>
</evidence>
<feature type="compositionally biased region" description="Polar residues" evidence="1">
    <location>
        <begin position="64"/>
        <end position="76"/>
    </location>
</feature>
<comment type="caution">
    <text evidence="2">The sequence shown here is derived from an EMBL/GenBank/DDBJ whole genome shotgun (WGS) entry which is preliminary data.</text>
</comment>
<proteinExistence type="predicted"/>
<reference evidence="2 3" key="1">
    <citation type="journal article" date="2020" name="ISME J.">
        <title>Uncovering the hidden diversity of litter-decomposition mechanisms in mushroom-forming fungi.</title>
        <authorList>
            <person name="Floudas D."/>
            <person name="Bentzer J."/>
            <person name="Ahren D."/>
            <person name="Johansson T."/>
            <person name="Persson P."/>
            <person name="Tunlid A."/>
        </authorList>
    </citation>
    <scope>NUCLEOTIDE SEQUENCE [LARGE SCALE GENOMIC DNA]</scope>
    <source>
        <strain evidence="2 3">CBS 661.87</strain>
    </source>
</reference>
<sequence>MPVLSIRFFRHSMTQAMDLNDAVLANIRPASIYFFAHCAHVAPTLRLKQLSVRQHHSLALEPRSSFNGTHSLSANSDMGREPSKRKSEISVAYCLSIFPCEVS</sequence>
<dbReference type="EMBL" id="JAACJP010000045">
    <property type="protein sequence ID" value="KAF5371840.1"/>
    <property type="molecule type" value="Genomic_DNA"/>
</dbReference>
<protein>
    <submittedName>
        <fullName evidence="2">Uncharacterized protein</fullName>
    </submittedName>
</protein>
<keyword evidence="3" id="KW-1185">Reference proteome</keyword>
<dbReference type="AlphaFoldDB" id="A0A8H5LVS5"/>
<gene>
    <name evidence="2" type="ORF">D9615_009534</name>
</gene>